<dbReference type="Gene3D" id="1.10.10.60">
    <property type="entry name" value="Homeodomain-like"/>
    <property type="match status" value="2"/>
</dbReference>
<dbReference type="RefSeq" id="WP_055227937.1">
    <property type="nucleotide sequence ID" value="NZ_CYYV01000009.1"/>
</dbReference>
<dbReference type="GO" id="GO:0043565">
    <property type="term" value="F:sequence-specific DNA binding"/>
    <property type="evidence" value="ECO:0007669"/>
    <property type="project" value="InterPro"/>
</dbReference>
<dbReference type="EMBL" id="JAAITQ010000002">
    <property type="protein sequence ID" value="NSE15098.1"/>
    <property type="molecule type" value="Genomic_DNA"/>
</dbReference>
<dbReference type="SUPFAM" id="SSF51215">
    <property type="entry name" value="Regulatory protein AraC"/>
    <property type="match status" value="1"/>
</dbReference>
<keyword evidence="1" id="KW-0805">Transcription regulation</keyword>
<evidence type="ECO:0000313" key="9">
    <source>
        <dbReference type="Proteomes" id="UP000768180"/>
    </source>
</evidence>
<proteinExistence type="predicted"/>
<dbReference type="Proteomes" id="UP000095706">
    <property type="component" value="Unassembled WGS sequence"/>
</dbReference>
<evidence type="ECO:0000313" key="5">
    <source>
        <dbReference type="EMBL" id="CUO45472.1"/>
    </source>
</evidence>
<dbReference type="Pfam" id="PF12833">
    <property type="entry name" value="HTH_18"/>
    <property type="match status" value="1"/>
</dbReference>
<dbReference type="CDD" id="cd06986">
    <property type="entry name" value="cupin_MmsR-like_N"/>
    <property type="match status" value="1"/>
</dbReference>
<dbReference type="PROSITE" id="PS01124">
    <property type="entry name" value="HTH_ARAC_FAMILY_2"/>
    <property type="match status" value="1"/>
</dbReference>
<dbReference type="Pfam" id="PF02311">
    <property type="entry name" value="AraC_binding"/>
    <property type="match status" value="1"/>
</dbReference>
<dbReference type="PROSITE" id="PS00041">
    <property type="entry name" value="HTH_ARAC_FAMILY_1"/>
    <property type="match status" value="1"/>
</dbReference>
<feature type="domain" description="HTH araC/xylS-type" evidence="4">
    <location>
        <begin position="164"/>
        <end position="262"/>
    </location>
</feature>
<dbReference type="InterPro" id="IPR018060">
    <property type="entry name" value="HTH_AraC"/>
</dbReference>
<dbReference type="Proteomes" id="UP001199915">
    <property type="component" value="Unassembled WGS sequence"/>
</dbReference>
<reference evidence="7" key="3">
    <citation type="submission" date="2020-02" db="EMBL/GenBank/DDBJ databases">
        <authorList>
            <person name="Littmann E."/>
            <person name="Sorbara M."/>
        </authorList>
    </citation>
    <scope>NUCLEOTIDE SEQUENCE</scope>
    <source>
        <strain evidence="7">MSK.14.54</strain>
    </source>
</reference>
<dbReference type="InterPro" id="IPR018062">
    <property type="entry name" value="HTH_AraC-typ_CS"/>
</dbReference>
<reference evidence="7 9" key="2">
    <citation type="journal article" date="2020" name="Cell Host Microbe">
        <title>Functional and Genomic Variation between Human-Derived Isolates of Lachnospiraceae Reveals Inter- and Intra-Species Diversity.</title>
        <authorList>
            <person name="Sorbara M.T."/>
            <person name="Littmann E.R."/>
            <person name="Fontana E."/>
            <person name="Moody T.U."/>
            <person name="Kohout C.E."/>
            <person name="Gjonbalaj M."/>
            <person name="Eaton V."/>
            <person name="Seok R."/>
            <person name="Leiner I.M."/>
            <person name="Pamer E.G."/>
        </authorList>
    </citation>
    <scope>NUCLEOTIDE SEQUENCE [LARGE SCALE GENOMIC DNA]</scope>
    <source>
        <strain evidence="7 9">MSK.14.54</strain>
    </source>
</reference>
<dbReference type="GO" id="GO:0003700">
    <property type="term" value="F:DNA-binding transcription factor activity"/>
    <property type="evidence" value="ECO:0007669"/>
    <property type="project" value="InterPro"/>
</dbReference>
<dbReference type="PANTHER" id="PTHR43280:SF2">
    <property type="entry name" value="HTH-TYPE TRANSCRIPTIONAL REGULATOR EXSA"/>
    <property type="match status" value="1"/>
</dbReference>
<sequence>MLVSEMNGIRPVDAGRQDCHDLHSWGPGVRQCYIIHYIISGKGTFTCGKKTYTLTAGQSFLICPEQVVQYAPDENEPWEYVWVDFVGEQCRQILARSVLNPQQPAAPPLRQERLLPYFERLCQMELYRRNSQEAVGVLLALLGVYQDLAEPQREERKKEDPRIMEVMTLIAAGYHRSEFCAETIARKMAVSRTTLNRLFQKKIGRSPGQYLLEYRLQQSEKLLQMGMTVKQTALSCGFEDPFYYSRVFRKHYGMPPSDYRLQFAEIQ</sequence>
<evidence type="ECO:0000256" key="3">
    <source>
        <dbReference type="ARBA" id="ARBA00023163"/>
    </source>
</evidence>
<name>A0A174F546_9FIRM</name>
<dbReference type="AlphaFoldDB" id="A0A174F546"/>
<dbReference type="PRINTS" id="PR00032">
    <property type="entry name" value="HTHARAC"/>
</dbReference>
<dbReference type="InterPro" id="IPR020449">
    <property type="entry name" value="Tscrpt_reg_AraC-type_HTH"/>
</dbReference>
<dbReference type="EMBL" id="JAKNFS010000013">
    <property type="protein sequence ID" value="MCG4765920.1"/>
    <property type="molecule type" value="Genomic_DNA"/>
</dbReference>
<reference evidence="6" key="4">
    <citation type="submission" date="2022-01" db="EMBL/GenBank/DDBJ databases">
        <title>Collection of gut derived symbiotic bacterial strains cultured from healthy donors.</title>
        <authorList>
            <person name="Lin H."/>
            <person name="Kohout C."/>
            <person name="Waligurski E."/>
            <person name="Pamer E.G."/>
        </authorList>
    </citation>
    <scope>NUCLEOTIDE SEQUENCE</scope>
    <source>
        <strain evidence="6">DFI.5.49</strain>
    </source>
</reference>
<dbReference type="EMBL" id="CYYV01000009">
    <property type="protein sequence ID" value="CUO45472.1"/>
    <property type="molecule type" value="Genomic_DNA"/>
</dbReference>
<evidence type="ECO:0000256" key="1">
    <source>
        <dbReference type="ARBA" id="ARBA00023015"/>
    </source>
</evidence>
<evidence type="ECO:0000256" key="2">
    <source>
        <dbReference type="ARBA" id="ARBA00023125"/>
    </source>
</evidence>
<dbReference type="Gene3D" id="2.60.120.280">
    <property type="entry name" value="Regulatory protein AraC"/>
    <property type="match status" value="1"/>
</dbReference>
<evidence type="ECO:0000313" key="6">
    <source>
        <dbReference type="EMBL" id="MCG4765920.1"/>
    </source>
</evidence>
<reference evidence="5 8" key="1">
    <citation type="submission" date="2015-09" db="EMBL/GenBank/DDBJ databases">
        <authorList>
            <consortium name="Pathogen Informatics"/>
        </authorList>
    </citation>
    <scope>NUCLEOTIDE SEQUENCE [LARGE SCALE GENOMIC DNA]</scope>
    <source>
        <strain evidence="5 8">2789STDY5608849</strain>
    </source>
</reference>
<dbReference type="InterPro" id="IPR009057">
    <property type="entry name" value="Homeodomain-like_sf"/>
</dbReference>
<dbReference type="SUPFAM" id="SSF46689">
    <property type="entry name" value="Homeodomain-like"/>
    <property type="match status" value="2"/>
</dbReference>
<keyword evidence="3" id="KW-0804">Transcription</keyword>
<dbReference type="InterPro" id="IPR037923">
    <property type="entry name" value="HTH-like"/>
</dbReference>
<dbReference type="InterPro" id="IPR003313">
    <property type="entry name" value="AraC-bd"/>
</dbReference>
<evidence type="ECO:0000313" key="7">
    <source>
        <dbReference type="EMBL" id="NSE15098.1"/>
    </source>
</evidence>
<accession>A0A174F546</accession>
<dbReference type="Proteomes" id="UP000768180">
    <property type="component" value="Unassembled WGS sequence"/>
</dbReference>
<keyword evidence="9" id="KW-1185">Reference proteome</keyword>
<evidence type="ECO:0000313" key="8">
    <source>
        <dbReference type="Proteomes" id="UP000095706"/>
    </source>
</evidence>
<evidence type="ECO:0000259" key="4">
    <source>
        <dbReference type="PROSITE" id="PS01124"/>
    </source>
</evidence>
<dbReference type="SMART" id="SM00342">
    <property type="entry name" value="HTH_ARAC"/>
    <property type="match status" value="1"/>
</dbReference>
<protein>
    <submittedName>
        <fullName evidence="7">AraC family transcriptional regulator</fullName>
    </submittedName>
    <submittedName>
        <fullName evidence="5">Arabinose operon regulatory protein</fullName>
    </submittedName>
    <submittedName>
        <fullName evidence="6">Helix-turn-helix domain-containing protein</fullName>
    </submittedName>
</protein>
<organism evidence="5 8">
    <name type="scientific">Fusicatenibacter saccharivorans</name>
    <dbReference type="NCBI Taxonomy" id="1150298"/>
    <lineage>
        <taxon>Bacteria</taxon>
        <taxon>Bacillati</taxon>
        <taxon>Bacillota</taxon>
        <taxon>Clostridia</taxon>
        <taxon>Lachnospirales</taxon>
        <taxon>Lachnospiraceae</taxon>
        <taxon>Fusicatenibacter</taxon>
    </lineage>
</organism>
<dbReference type="PANTHER" id="PTHR43280">
    <property type="entry name" value="ARAC-FAMILY TRANSCRIPTIONAL REGULATOR"/>
    <property type="match status" value="1"/>
</dbReference>
<gene>
    <name evidence="5" type="primary">araC_4</name>
    <name evidence="5" type="ORF">ERS852406_02009</name>
    <name evidence="7" type="ORF">G5B05_01405</name>
    <name evidence="6" type="ORF">L0N21_10445</name>
</gene>
<keyword evidence="2" id="KW-0238">DNA-binding</keyword>